<dbReference type="Proteomes" id="UP000556201">
    <property type="component" value="Unassembled WGS sequence"/>
</dbReference>
<proteinExistence type="predicted"/>
<dbReference type="AlphaFoldDB" id="A0A7W9FRA9"/>
<evidence type="ECO:0000313" key="1">
    <source>
        <dbReference type="EMBL" id="MBB5770119.1"/>
    </source>
</evidence>
<dbReference type="EMBL" id="JACHLJ010000001">
    <property type="protein sequence ID" value="MBB5770119.1"/>
    <property type="molecule type" value="Genomic_DNA"/>
</dbReference>
<dbReference type="Gene3D" id="2.160.20.10">
    <property type="entry name" value="Single-stranded right-handed beta-helix, Pectin lyase-like"/>
    <property type="match status" value="1"/>
</dbReference>
<reference evidence="1 2" key="1">
    <citation type="submission" date="2020-08" db="EMBL/GenBank/DDBJ databases">
        <title>Functional genomics of gut bacteria from endangered species of beetles.</title>
        <authorList>
            <person name="Carlos-Shanley C."/>
        </authorList>
    </citation>
    <scope>NUCLEOTIDE SEQUENCE [LARGE SCALE GENOMIC DNA]</scope>
    <source>
        <strain evidence="1 2">S00192</strain>
    </source>
</reference>
<dbReference type="InterPro" id="IPR012334">
    <property type="entry name" value="Pectin_lyas_fold"/>
</dbReference>
<accession>A0A7W9FRA9</accession>
<evidence type="ECO:0008006" key="3">
    <source>
        <dbReference type="Google" id="ProtNLM"/>
    </source>
</evidence>
<sequence>MAALPENDRIAGPFIAVAGQTDFPADFPLIDAGAVRVRRLRNGVATLLVSPDVSPVDASAVGFTCRLAVAARAGDEYWVYSDLRPERPRQHTPNGAIRSATLEDDAVALQAQLQERARDAKRSLSLPLGIGAADAEIPWAPELGERFLTIGPDGPRVVTRPQDFQALDKLSLDGGNADPARLAALRSNIGADQSGNVKFRRRLGAFERDLRDRGIDTVLLSDYGARGDDVTRDTDAFGEAIADFGAAGGKVLVPAWRDGPYRIDPVAINDMIDGAVPVEIMAQGESAGFQPASPLAEGGALFDLKSSLLKVSNFFITDPNGLLDDGFAMRTSQTVISELPIAIDGLFGVGVRQLLAIEEAYGVKIRNVFSLNCDYVLQVLSGGVDCWIQHVVANGFGGGIDISSDASTGVAHAEGMHIQDVSLIGMRPGFTGAHYGVRVRDTLWLKLDRCEALQMGPSGVGLDMDGTAHALAFIDDNGSYWEGGHGGAAIRSRGNNTHFRTRCKLGTGQITNVVKPLDIENANRFDIEVVGNALTGAARIYGSSGIVRAGTDLSSATGFTGGANDIVWECSEGRLPPGMTKELSSQYPKAAAVSFSPTPSPASGAFGALGVVTGRVIRDGRRARGDVVVNISNIGSASGPIIIALPYTAAGQRFAVSGLENGVTDKALTGVIPAGGTSMTVQFADGTTAWASNAALCIHFDYETA</sequence>
<dbReference type="RefSeq" id="WP_184277464.1">
    <property type="nucleotide sequence ID" value="NZ_JACHLJ010000001.1"/>
</dbReference>
<evidence type="ECO:0000313" key="2">
    <source>
        <dbReference type="Proteomes" id="UP000556201"/>
    </source>
</evidence>
<dbReference type="SUPFAM" id="SSF51126">
    <property type="entry name" value="Pectin lyase-like"/>
    <property type="match status" value="1"/>
</dbReference>
<name>A0A7W9FRA9_BREVE</name>
<dbReference type="InterPro" id="IPR011050">
    <property type="entry name" value="Pectin_lyase_fold/virulence"/>
</dbReference>
<gene>
    <name evidence="1" type="ORF">HNP47_000088</name>
</gene>
<comment type="caution">
    <text evidence="1">The sequence shown here is derived from an EMBL/GenBank/DDBJ whole genome shotgun (WGS) entry which is preliminary data.</text>
</comment>
<organism evidence="1 2">
    <name type="scientific">Brevundimonas vesicularis</name>
    <name type="common">Pseudomonas vesicularis</name>
    <dbReference type="NCBI Taxonomy" id="41276"/>
    <lineage>
        <taxon>Bacteria</taxon>
        <taxon>Pseudomonadati</taxon>
        <taxon>Pseudomonadota</taxon>
        <taxon>Alphaproteobacteria</taxon>
        <taxon>Caulobacterales</taxon>
        <taxon>Caulobacteraceae</taxon>
        <taxon>Brevundimonas</taxon>
    </lineage>
</organism>
<protein>
    <recommendedName>
        <fullName evidence="3">Pectate lyase superfamily protein</fullName>
    </recommendedName>
</protein>